<proteinExistence type="predicted"/>
<name>A0ABV0KCF6_9CYAN</name>
<protein>
    <submittedName>
        <fullName evidence="1">Uncharacterized protein</fullName>
    </submittedName>
</protein>
<comment type="caution">
    <text evidence="1">The sequence shown here is derived from an EMBL/GenBank/DDBJ whole genome shotgun (WGS) entry which is preliminary data.</text>
</comment>
<organism evidence="1 2">
    <name type="scientific">Leptolyngbya subtilissima DQ-A4</name>
    <dbReference type="NCBI Taxonomy" id="2933933"/>
    <lineage>
        <taxon>Bacteria</taxon>
        <taxon>Bacillati</taxon>
        <taxon>Cyanobacteriota</taxon>
        <taxon>Cyanophyceae</taxon>
        <taxon>Leptolyngbyales</taxon>
        <taxon>Leptolyngbyaceae</taxon>
        <taxon>Leptolyngbya group</taxon>
        <taxon>Leptolyngbya</taxon>
    </lineage>
</organism>
<accession>A0ABV0KCF6</accession>
<evidence type="ECO:0000313" key="2">
    <source>
        <dbReference type="Proteomes" id="UP001482513"/>
    </source>
</evidence>
<keyword evidence="2" id="KW-1185">Reference proteome</keyword>
<dbReference type="Proteomes" id="UP001482513">
    <property type="component" value="Unassembled WGS sequence"/>
</dbReference>
<dbReference type="RefSeq" id="WP_190707048.1">
    <property type="nucleotide sequence ID" value="NZ_JAMPKX010000013.1"/>
</dbReference>
<evidence type="ECO:0000313" key="1">
    <source>
        <dbReference type="EMBL" id="MEP0949592.1"/>
    </source>
</evidence>
<dbReference type="EMBL" id="JAMPKX010000013">
    <property type="protein sequence ID" value="MEP0949592.1"/>
    <property type="molecule type" value="Genomic_DNA"/>
</dbReference>
<reference evidence="1 2" key="1">
    <citation type="submission" date="2022-04" db="EMBL/GenBank/DDBJ databases">
        <title>Positive selection, recombination, and allopatry shape intraspecific diversity of widespread and dominant cyanobacteria.</title>
        <authorList>
            <person name="Wei J."/>
            <person name="Shu W."/>
            <person name="Hu C."/>
        </authorList>
    </citation>
    <scope>NUCLEOTIDE SEQUENCE [LARGE SCALE GENOMIC DNA]</scope>
    <source>
        <strain evidence="1 2">DQ-A4</strain>
    </source>
</reference>
<gene>
    <name evidence="1" type="ORF">NC992_22125</name>
</gene>
<sequence>MNKRFRRHLQWLGLVVLGLLTAGLVWFKPASQAATEPWIPTVPVQWDKQYARVPDWSQLTFANLPPLLSGGAVDIPGDLVSSLGYDPSRIWQAGQSVAEVLKLGDFQTSLYPQLFNLQTLAQMDQIDLSQVALSALEMVDWQRVEDLVSAIPGLGNLRLDQVPPLDTLVSGVLPVSSLQGLSSHDLSIANLLAEFPDLGQLSLGQLGSQLNSFALTDIPGLTGISLQNFRDWGNSTMGGVPGLASVPLDQMPNPLSGAGAIGQIDMVYGQAETQRQTTISGSKQAGFQVPCADSCAHVEFAGTPGLHGKQWISGQAQQVPGGEGFLSFVNGGQEPTGRHPFGDAFKVALWDVDESSGTVSTALFFRMCQRGGFLSPDLGCTPYFIGPVPFMTYRETDFMMVGTVDGGSGGQAASSLPMVSASPGVLGQTALQRAQLQAADLPGLQPCGNGNSGLDLGALSTAIATLSRYPTVIGPYGCDAKGHCGRRLGQYPLMSYQPEVKAMIAAQPGGQEFLKRVESGAQVNADEVERFLPTATQTHLVKESLQAIAEQAQRNGLSDAALIERIGQHYFGGPGVPVEGTVADIQGQVFLAPQTASLSQAYAQAKGCMAQGGDQG</sequence>